<gene>
    <name evidence="1" type="ORF">J2S44_002849</name>
</gene>
<evidence type="ECO:0000313" key="1">
    <source>
        <dbReference type="EMBL" id="MDR7322599.1"/>
    </source>
</evidence>
<dbReference type="GO" id="GO:0003700">
    <property type="term" value="F:DNA-binding transcription factor activity"/>
    <property type="evidence" value="ECO:0007669"/>
    <property type="project" value="InterPro"/>
</dbReference>
<evidence type="ECO:0000313" key="2">
    <source>
        <dbReference type="Proteomes" id="UP001183629"/>
    </source>
</evidence>
<accession>A0AAE3ZPK9</accession>
<protein>
    <submittedName>
        <fullName evidence="1">RNA polymerase sigma-70 factor (ECF subfamily)</fullName>
    </submittedName>
</protein>
<dbReference type="Proteomes" id="UP001183629">
    <property type="component" value="Unassembled WGS sequence"/>
</dbReference>
<comment type="caution">
    <text evidence="1">The sequence shown here is derived from an EMBL/GenBank/DDBJ whole genome shotgun (WGS) entry which is preliminary data.</text>
</comment>
<dbReference type="Gene3D" id="1.10.1740.10">
    <property type="match status" value="1"/>
</dbReference>
<dbReference type="RefSeq" id="WP_310413233.1">
    <property type="nucleotide sequence ID" value="NZ_JAVDYC010000001.1"/>
</dbReference>
<name>A0AAE3ZPK9_9ACTN</name>
<sequence>MMSSFRCEPSADVCDRLLRRVAERDRIAFRGLYRQLVRAVFRQVGEELGNTASAVAVTKAVFVEVWSRAPVHAAGHGAEAIGWVRAIAARRAAERSMIDALRSAPDDHDARAGRELTAALDGGELTVTLDDAEFAGARTRVGRWAGCGRHRPHGEPRT</sequence>
<keyword evidence="2" id="KW-1185">Reference proteome</keyword>
<dbReference type="GO" id="GO:0006352">
    <property type="term" value="P:DNA-templated transcription initiation"/>
    <property type="evidence" value="ECO:0007669"/>
    <property type="project" value="InterPro"/>
</dbReference>
<dbReference type="InterPro" id="IPR013325">
    <property type="entry name" value="RNA_pol_sigma_r2"/>
</dbReference>
<dbReference type="EMBL" id="JAVDYC010000001">
    <property type="protein sequence ID" value="MDR7322599.1"/>
    <property type="molecule type" value="Genomic_DNA"/>
</dbReference>
<reference evidence="1 2" key="1">
    <citation type="submission" date="2023-07" db="EMBL/GenBank/DDBJ databases">
        <title>Sequencing the genomes of 1000 actinobacteria strains.</title>
        <authorList>
            <person name="Klenk H.-P."/>
        </authorList>
    </citation>
    <scope>NUCLEOTIDE SEQUENCE [LARGE SCALE GENOMIC DNA]</scope>
    <source>
        <strain evidence="1 2">DSM 44711</strain>
    </source>
</reference>
<proteinExistence type="predicted"/>
<dbReference type="SUPFAM" id="SSF88946">
    <property type="entry name" value="Sigma2 domain of RNA polymerase sigma factors"/>
    <property type="match status" value="1"/>
</dbReference>
<dbReference type="AlphaFoldDB" id="A0AAE3ZPK9"/>
<organism evidence="1 2">
    <name type="scientific">Catenuloplanes niger</name>
    <dbReference type="NCBI Taxonomy" id="587534"/>
    <lineage>
        <taxon>Bacteria</taxon>
        <taxon>Bacillati</taxon>
        <taxon>Actinomycetota</taxon>
        <taxon>Actinomycetes</taxon>
        <taxon>Micromonosporales</taxon>
        <taxon>Micromonosporaceae</taxon>
        <taxon>Catenuloplanes</taxon>
    </lineage>
</organism>